<evidence type="ECO:0000313" key="3">
    <source>
        <dbReference type="Proteomes" id="UP000685013"/>
    </source>
</evidence>
<proteinExistence type="predicted"/>
<sequence length="150" mass="16941">MACRSVDNLRCRDDLMNVYRANAHRSRRGSVKIRDIIGIIKILGPVVPHFFERRNGANVTLVVVAAWVMLVTRMTWVPALGLVWLLVIMAMVAATMATAHGHGHGHSHSHGESHYGMSMGHVDDYADHEISEEEFERLLDYAEQCNVKMY</sequence>
<feature type="transmembrane region" description="Helical" evidence="1">
    <location>
        <begin position="82"/>
        <end position="99"/>
    </location>
</feature>
<gene>
    <name evidence="2" type="ORF">SDJN03_08156</name>
</gene>
<dbReference type="AlphaFoldDB" id="A0AAV6NJ98"/>
<dbReference type="EMBL" id="JAGKQH010000005">
    <property type="protein sequence ID" value="KAG6598378.1"/>
    <property type="molecule type" value="Genomic_DNA"/>
</dbReference>
<accession>A0AAV6NJ98</accession>
<reference evidence="2 3" key="1">
    <citation type="journal article" date="2021" name="Hortic Res">
        <title>The domestication of Cucurbita argyrosperma as revealed by the genome of its wild relative.</title>
        <authorList>
            <person name="Barrera-Redondo J."/>
            <person name="Sanchez-de la Vega G."/>
            <person name="Aguirre-Liguori J.A."/>
            <person name="Castellanos-Morales G."/>
            <person name="Gutierrez-Guerrero Y.T."/>
            <person name="Aguirre-Dugua X."/>
            <person name="Aguirre-Planter E."/>
            <person name="Tenaillon M.I."/>
            <person name="Lira-Saade R."/>
            <person name="Eguiarte L.E."/>
        </authorList>
    </citation>
    <scope>NUCLEOTIDE SEQUENCE [LARGE SCALE GENOMIC DNA]</scope>
    <source>
        <strain evidence="2">JBR-2021</strain>
    </source>
</reference>
<feature type="non-terminal residue" evidence="2">
    <location>
        <position position="1"/>
    </location>
</feature>
<evidence type="ECO:0000313" key="2">
    <source>
        <dbReference type="EMBL" id="KAG6598378.1"/>
    </source>
</evidence>
<keyword evidence="1" id="KW-0472">Membrane</keyword>
<dbReference type="Proteomes" id="UP000685013">
    <property type="component" value="Chromosome 5"/>
</dbReference>
<name>A0AAV6NJ98_9ROSI</name>
<protein>
    <submittedName>
        <fullName evidence="2">Uncharacterized protein</fullName>
    </submittedName>
</protein>
<keyword evidence="1" id="KW-1133">Transmembrane helix</keyword>
<comment type="caution">
    <text evidence="2">The sequence shown here is derived from an EMBL/GenBank/DDBJ whole genome shotgun (WGS) entry which is preliminary data.</text>
</comment>
<organism evidence="2 3">
    <name type="scientific">Cucurbita argyrosperma subsp. sororia</name>
    <dbReference type="NCBI Taxonomy" id="37648"/>
    <lineage>
        <taxon>Eukaryota</taxon>
        <taxon>Viridiplantae</taxon>
        <taxon>Streptophyta</taxon>
        <taxon>Embryophyta</taxon>
        <taxon>Tracheophyta</taxon>
        <taxon>Spermatophyta</taxon>
        <taxon>Magnoliopsida</taxon>
        <taxon>eudicotyledons</taxon>
        <taxon>Gunneridae</taxon>
        <taxon>Pentapetalae</taxon>
        <taxon>rosids</taxon>
        <taxon>fabids</taxon>
        <taxon>Cucurbitales</taxon>
        <taxon>Cucurbitaceae</taxon>
        <taxon>Cucurbiteae</taxon>
        <taxon>Cucurbita</taxon>
    </lineage>
</organism>
<keyword evidence="3" id="KW-1185">Reference proteome</keyword>
<evidence type="ECO:0000256" key="1">
    <source>
        <dbReference type="SAM" id="Phobius"/>
    </source>
</evidence>
<keyword evidence="1" id="KW-0812">Transmembrane</keyword>